<dbReference type="InterPro" id="IPR024653">
    <property type="entry name" value="Peptidase_M10/M27/M57"/>
</dbReference>
<name>A0A1H0LBQ3_9SPHI</name>
<gene>
    <name evidence="1" type="ORF">SAMN05421820_117105</name>
</gene>
<reference evidence="2" key="1">
    <citation type="submission" date="2016-10" db="EMBL/GenBank/DDBJ databases">
        <authorList>
            <person name="Varghese N."/>
            <person name="Submissions S."/>
        </authorList>
    </citation>
    <scope>NUCLEOTIDE SEQUENCE [LARGE SCALE GENOMIC DNA]</scope>
    <source>
        <strain evidence="2">DSM 19110</strain>
    </source>
</reference>
<dbReference type="Gene3D" id="3.40.390.10">
    <property type="entry name" value="Collagenase (Catalytic Domain)"/>
    <property type="match status" value="1"/>
</dbReference>
<evidence type="ECO:0000313" key="2">
    <source>
        <dbReference type="Proteomes" id="UP000183200"/>
    </source>
</evidence>
<dbReference type="InterPro" id="IPR024079">
    <property type="entry name" value="MetalloPept_cat_dom_sf"/>
</dbReference>
<keyword evidence="2" id="KW-1185">Reference proteome</keyword>
<dbReference type="AlphaFoldDB" id="A0A1H0LBQ3"/>
<accession>A0A1H0LBQ3</accession>
<dbReference type="Pfam" id="PF12388">
    <property type="entry name" value="Peptidase_M57"/>
    <property type="match status" value="1"/>
</dbReference>
<dbReference type="GO" id="GO:0008237">
    <property type="term" value="F:metallopeptidase activity"/>
    <property type="evidence" value="ECO:0007669"/>
    <property type="project" value="InterPro"/>
</dbReference>
<dbReference type="SUPFAM" id="SSF55486">
    <property type="entry name" value="Metalloproteases ('zincins'), catalytic domain"/>
    <property type="match status" value="1"/>
</dbReference>
<evidence type="ECO:0000313" key="1">
    <source>
        <dbReference type="EMBL" id="SDO65476.1"/>
    </source>
</evidence>
<proteinExistence type="predicted"/>
<protein>
    <submittedName>
        <fullName evidence="1">Dual-action HEIGH metallo-peptidase</fullName>
    </submittedName>
</protein>
<dbReference type="Proteomes" id="UP000183200">
    <property type="component" value="Unassembled WGS sequence"/>
</dbReference>
<dbReference type="EMBL" id="FNGY01000017">
    <property type="protein sequence ID" value="SDO65476.1"/>
    <property type="molecule type" value="Genomic_DNA"/>
</dbReference>
<sequence length="427" mass="47713">MIEIYFMKKNNAFLEKSAFLLFAVIMIISSCKKNQVNNEIGENNKKDEKLYAVLLQNGVKAESIVSLDGYYLVEGDLLFKKNGTDLIRAAAYFQEIKENDKVIVLPRKSQVAGKVSVLRDNDHKISQWKTPGIVSSENIETISISRSSDLTSWMTAIDNAAEALASISDSKLNFYFITPNELPNSNLYTDILIRSDSNILPNDVIAAAGFPSNDKPYFEVLVNLDFLNNYSVSESQKKYNIVHEIGHCIGLRHSNWQNLGEPQIGAILIPGTPSADAGSVMNGGTALNSWNGFSSYDVVAINNLYPFSTYDKWLTSPESKYKSFASNNNFWHGTAIFVGESAEFEIKWNSNLVPTETVSLQLYQYGQFKAVIANNIPNNGSYYFNGSSIIPYQNSPRFIGQYQVKIVSDENPSITDKTSLFKLIFSE</sequence>
<organism evidence="1 2">
    <name type="scientific">Pedobacter steynii</name>
    <dbReference type="NCBI Taxonomy" id="430522"/>
    <lineage>
        <taxon>Bacteria</taxon>
        <taxon>Pseudomonadati</taxon>
        <taxon>Bacteroidota</taxon>
        <taxon>Sphingobacteriia</taxon>
        <taxon>Sphingobacteriales</taxon>
        <taxon>Sphingobacteriaceae</taxon>
        <taxon>Pedobacter</taxon>
    </lineage>
</organism>